<dbReference type="Proteomes" id="UP000803884">
    <property type="component" value="Unassembled WGS sequence"/>
</dbReference>
<evidence type="ECO:0000259" key="10">
    <source>
        <dbReference type="Pfam" id="PF08801"/>
    </source>
</evidence>
<keyword evidence="5" id="KW-0653">Protein transport</keyword>
<evidence type="ECO:0000256" key="7">
    <source>
        <dbReference type="ARBA" id="ARBA00023242"/>
    </source>
</evidence>
<dbReference type="SUPFAM" id="SSF117289">
    <property type="entry name" value="Nucleoporin domain"/>
    <property type="match status" value="1"/>
</dbReference>
<keyword evidence="6" id="KW-0811">Translocation</keyword>
<dbReference type="GO" id="GO:0031080">
    <property type="term" value="C:nuclear pore outer ring"/>
    <property type="evidence" value="ECO:0007669"/>
    <property type="project" value="TreeGrafter"/>
</dbReference>
<dbReference type="RefSeq" id="XP_069227657.1">
    <property type="nucleotide sequence ID" value="XM_069375624.1"/>
</dbReference>
<dbReference type="Pfam" id="PF08801">
    <property type="entry name" value="Nucleoporin_N"/>
    <property type="match status" value="1"/>
</dbReference>
<proteinExistence type="inferred from homology"/>
<dbReference type="PANTHER" id="PTHR13405">
    <property type="entry name" value="NUCLEAR PORE COMPLEX PROTEIN NUP133"/>
    <property type="match status" value="1"/>
</dbReference>
<feature type="compositionally biased region" description="Low complexity" evidence="8">
    <location>
        <begin position="1"/>
        <end position="12"/>
    </location>
</feature>
<comment type="caution">
    <text evidence="11">The sequence shown here is derived from an EMBL/GenBank/DDBJ whole genome shotgun (WGS) entry which is preliminary data.</text>
</comment>
<accession>A0AB34KKA9</accession>
<dbReference type="InterPro" id="IPR037624">
    <property type="entry name" value="Nup133-like"/>
</dbReference>
<organism evidence="11 12">
    <name type="scientific">Cladosporium halotolerans</name>
    <dbReference type="NCBI Taxonomy" id="1052096"/>
    <lineage>
        <taxon>Eukaryota</taxon>
        <taxon>Fungi</taxon>
        <taxon>Dikarya</taxon>
        <taxon>Ascomycota</taxon>
        <taxon>Pezizomycotina</taxon>
        <taxon>Dothideomycetes</taxon>
        <taxon>Dothideomycetidae</taxon>
        <taxon>Cladosporiales</taxon>
        <taxon>Cladosporiaceae</taxon>
        <taxon>Cladosporium</taxon>
    </lineage>
</organism>
<dbReference type="Gene3D" id="2.130.10.10">
    <property type="entry name" value="YVTN repeat-like/Quinoprotein amine dehydrogenase"/>
    <property type="match status" value="1"/>
</dbReference>
<dbReference type="EMBL" id="JAAQHG020000025">
    <property type="protein sequence ID" value="KAL1584551.1"/>
    <property type="molecule type" value="Genomic_DNA"/>
</dbReference>
<dbReference type="GO" id="GO:0016973">
    <property type="term" value="P:poly(A)+ mRNA export from nucleus"/>
    <property type="evidence" value="ECO:0007669"/>
    <property type="project" value="TreeGrafter"/>
</dbReference>
<evidence type="ECO:0000256" key="8">
    <source>
        <dbReference type="SAM" id="MobiDB-lite"/>
    </source>
</evidence>
<keyword evidence="4" id="KW-0509">mRNA transport</keyword>
<gene>
    <name evidence="11" type="ORF">WHR41_07019</name>
</gene>
<protein>
    <submittedName>
        <fullName evidence="11">Uncharacterized protein</fullName>
    </submittedName>
</protein>
<evidence type="ECO:0000256" key="6">
    <source>
        <dbReference type="ARBA" id="ARBA00023010"/>
    </source>
</evidence>
<feature type="region of interest" description="Disordered" evidence="8">
    <location>
        <begin position="1371"/>
        <end position="1392"/>
    </location>
</feature>
<dbReference type="InterPro" id="IPR014908">
    <property type="entry name" value="Nucleoporin_Nup133/Nup155_N"/>
</dbReference>
<dbReference type="InterPro" id="IPR007187">
    <property type="entry name" value="Nucleoporin_Nup133/Nup155_C"/>
</dbReference>
<reference evidence="11 12" key="1">
    <citation type="journal article" date="2020" name="Microbiol. Resour. Announc.">
        <title>Draft Genome Sequence of a Cladosporium Species Isolated from the Mesophotic Ascidian Didemnum maculosum.</title>
        <authorList>
            <person name="Gioti A."/>
            <person name="Siaperas R."/>
            <person name="Nikolaivits E."/>
            <person name="Le Goff G."/>
            <person name="Ouazzani J."/>
            <person name="Kotoulas G."/>
            <person name="Topakas E."/>
        </authorList>
    </citation>
    <scope>NUCLEOTIDE SEQUENCE [LARGE SCALE GENOMIC DNA]</scope>
    <source>
        <strain evidence="11 12">TM138-S3</strain>
    </source>
</reference>
<dbReference type="GO" id="GO:0000972">
    <property type="term" value="P:transcription-dependent tethering of RNA polymerase II gene DNA at nuclear periphery"/>
    <property type="evidence" value="ECO:0007669"/>
    <property type="project" value="TreeGrafter"/>
</dbReference>
<evidence type="ECO:0000313" key="12">
    <source>
        <dbReference type="Proteomes" id="UP000803884"/>
    </source>
</evidence>
<evidence type="ECO:0000256" key="5">
    <source>
        <dbReference type="ARBA" id="ARBA00022927"/>
    </source>
</evidence>
<evidence type="ECO:0000256" key="2">
    <source>
        <dbReference type="ARBA" id="ARBA00005569"/>
    </source>
</evidence>
<name>A0AB34KKA9_9PEZI</name>
<comment type="subcellular location">
    <subcellularLocation>
        <location evidence="1">Nucleus envelope</location>
    </subcellularLocation>
</comment>
<feature type="region of interest" description="Disordered" evidence="8">
    <location>
        <begin position="1"/>
        <end position="81"/>
    </location>
</feature>
<feature type="domain" description="Nucleoporin Nup133/Nup155-like C-terminal" evidence="9">
    <location>
        <begin position="661"/>
        <end position="1312"/>
    </location>
</feature>
<evidence type="ECO:0000256" key="1">
    <source>
        <dbReference type="ARBA" id="ARBA00004259"/>
    </source>
</evidence>
<dbReference type="GeneID" id="96008462"/>
<sequence>MSASPAPEPASSDTQRTLRGASVRNPRRRQRNDSDGARTAPRRKRSKISQDAFVSRGDSEDATPGETIAINGHAHGGPVKSARKLSGAFRDATPLVDTDLVVRGGKKNTVKRATRGDGAQLLTQNINYSVKSLPSTPRALKRAGVEFRGSLSTHTGQALAVTRETAYVWEYGSHAPVTNPRIFDLPFPAKESEPVPFGALVTSGMTTDIGLLLISATTGQVVFHESIERAASMGLFQERRPGVEGTLGHIFSGENVSNITSADSAGFIITFSSGRIAQLTLRDIQGKPRIDAQFLRESTQEKSSWSATFKGLLGAGAWKLDVAAVHTRSLGPRGQMQVIAATENGVCKIWNLDWSGRAEHRGNIDFREEFFRELKATQSPETHGYTEPIALMDFAIVESAQASQDQEVWTVGTDKPIDLLVLVRTGPVDLQQYFLVETSLVGSRPEVRQVIAITTRQGSSTTSSVPKLLLPKPEHTAYVVFDDAIILAATAQSASDPEAQLHDASYIQPETFEDVVYLRKNKDLAFLGAVAEDAKSGQAACVAFVQGAGLVKFSAHDAGQSMERSQISVKSKIEQAVFYGMLQDNILDLARHDPKPDSMEEIETAALAISGEILRSETPFIPTLPTSIEANLSRRAQALNALATHLRQTYPPLSRVTMWRLLWDAEKIAAAQHLWQDFEKHLAMATSKGKKKTTLLHEISQFVQDLAPLDLPDEAGPDDRVRAMFVSRISYIEKFMVWSHLIVASVKAERQTTQEDLLRLLSEADDVWLGILETVYQFRTDNAQLYNIHPIKFAEGVLINAKDYEDVDEFWTSSDSMLKEILKMTALARVSAEEVYETAETETSAAFAKRIATENPRFVDLICLVYQERINWTRSRGGQRFEEKADQLTVAYEQERHDQIRSLSGIGQTNAAMVLAEKYRDMNTLTEIIVAESQYLLETSHTALAEEKTFIETELEEMNARVGRYFNRFGDEWADAFFNQGFSSSQAGHMLQQSQAFWGEFLDRYLRADPARAKICWINDILRSDDYQHAGHALTEAATQQEDRLWSKKVELSLAKLSMLAAEEDQGQNGNAEASRSGKMLESELKVVDIQEKLYRHILPEVLHALDQRAEIELALERFGQRSKSLAMLHRLLEASLAKLLPHQTLELEELIDILTLMDEVQTSNPDTTINGEEYFWALSALNAAAPALSTARFEMLLQLIWKRAFLTSDWTAINKSSSKRSGADVEDLLVETAAYRTLYLGTKSGLFDTSKDGNHIRALSPSECLGAACNAAELVHRFGSDLAEPIAHDNRVQDEKLDQFVSRCRINAWVEDCQRLVNTALEAEAAEESKLQARDKELEDGSVIELENGDGPHRMANGHSHGLVNGIKVEEESGEGEMFEGIDESGDVEMD</sequence>
<feature type="domain" description="Nucleoporin Nup133/Nup155-like N-terminal" evidence="10">
    <location>
        <begin position="128"/>
        <end position="551"/>
    </location>
</feature>
<comment type="similarity">
    <text evidence="2">Belongs to the nucleoporin Nup133 family.</text>
</comment>
<dbReference type="Pfam" id="PF03177">
    <property type="entry name" value="Nucleoporin_C"/>
    <property type="match status" value="1"/>
</dbReference>
<evidence type="ECO:0000256" key="3">
    <source>
        <dbReference type="ARBA" id="ARBA00022448"/>
    </source>
</evidence>
<dbReference type="Gene3D" id="1.20.58.1380">
    <property type="match status" value="1"/>
</dbReference>
<dbReference type="GO" id="GO:0017056">
    <property type="term" value="F:structural constituent of nuclear pore"/>
    <property type="evidence" value="ECO:0007669"/>
    <property type="project" value="InterPro"/>
</dbReference>
<keyword evidence="3" id="KW-0813">Transport</keyword>
<keyword evidence="7" id="KW-0539">Nucleus</keyword>
<evidence type="ECO:0000313" key="11">
    <source>
        <dbReference type="EMBL" id="KAL1584551.1"/>
    </source>
</evidence>
<dbReference type="InterPro" id="IPR015943">
    <property type="entry name" value="WD40/YVTN_repeat-like_dom_sf"/>
</dbReference>
<dbReference type="PANTHER" id="PTHR13405:SF11">
    <property type="entry name" value="NUCLEAR PORE COMPLEX PROTEIN NUP133"/>
    <property type="match status" value="1"/>
</dbReference>
<dbReference type="GO" id="GO:0006606">
    <property type="term" value="P:protein import into nucleus"/>
    <property type="evidence" value="ECO:0007669"/>
    <property type="project" value="TreeGrafter"/>
</dbReference>
<keyword evidence="12" id="KW-1185">Reference proteome</keyword>
<evidence type="ECO:0000256" key="4">
    <source>
        <dbReference type="ARBA" id="ARBA00022816"/>
    </source>
</evidence>
<evidence type="ECO:0000259" key="9">
    <source>
        <dbReference type="Pfam" id="PF03177"/>
    </source>
</evidence>
<feature type="compositionally biased region" description="Acidic residues" evidence="8">
    <location>
        <begin position="1373"/>
        <end position="1392"/>
    </location>
</feature>